<dbReference type="Proteomes" id="UP001592530">
    <property type="component" value="Unassembled WGS sequence"/>
</dbReference>
<dbReference type="EMBL" id="JBHEZY010000003">
    <property type="protein sequence ID" value="MFC1431025.1"/>
    <property type="molecule type" value="Genomic_DNA"/>
</dbReference>
<protein>
    <submittedName>
        <fullName evidence="2">Uncharacterized protein</fullName>
    </submittedName>
</protein>
<evidence type="ECO:0000256" key="1">
    <source>
        <dbReference type="SAM" id="MobiDB-lite"/>
    </source>
</evidence>
<proteinExistence type="predicted"/>
<accession>A0ABV6WYA5</accession>
<gene>
    <name evidence="2" type="ORF">ACEZDB_10215</name>
</gene>
<organism evidence="2 3">
    <name type="scientific">Streptacidiphilus alkalitolerans</name>
    <dbReference type="NCBI Taxonomy" id="3342712"/>
    <lineage>
        <taxon>Bacteria</taxon>
        <taxon>Bacillati</taxon>
        <taxon>Actinomycetota</taxon>
        <taxon>Actinomycetes</taxon>
        <taxon>Kitasatosporales</taxon>
        <taxon>Streptomycetaceae</taxon>
        <taxon>Streptacidiphilus</taxon>
    </lineage>
</organism>
<sequence length="570" mass="63077">MLLHHLPGSNERIEELSAEQEESGLEASSADRFLLDLSATADEAYLAGQRAVAGYRASVDERGARLVVVLPEADHLLDPDLAPLVVRLGRPRGELVFRRSLRAEGVAVDSESLTTPGLTAVLDTAPMRDLARLAELARRARDSGQYGAEASAWCSEAVRALTDWSAEAARQVIGHRTAEKRTLLLAAAMFSGASADAVFFGARSLLDVLGHKEDETPRIARADFGEQLDALDIRRDGDRRVEFSRIVYDSAVRTHFWINFPDLRDSLRDWIGRCVASAELNDEERMVLIDRFSEQCLAIGRPRDLFTLVELCTRPGLKGRYRAVAAAALEAGLGHERYGSAFRAQMYDWATGPRLSADLTRVLVGVCQQVLAATHPEQALIRLQHLAFRRGGEEVNAARSALIELVQDDGRLYSRLVDRLLSASRGRQQDHASLLLDASDPLCLRTVPAWAQLALTWSRVMADLPPSRWGPMVHHCLSAVQQDEEWEPLMDVLLVATAGRTGLLSRLYVVTYDWAAGTFVSVRPGQHVYREERTETAARFWKKIDYMQGAAPARSMSSGSDRTADREGTE</sequence>
<evidence type="ECO:0000313" key="3">
    <source>
        <dbReference type="Proteomes" id="UP001592530"/>
    </source>
</evidence>
<name>A0ABV6WYA5_9ACTN</name>
<dbReference type="RefSeq" id="WP_380551167.1">
    <property type="nucleotide sequence ID" value="NZ_JBHEZY010000003.1"/>
</dbReference>
<evidence type="ECO:0000313" key="2">
    <source>
        <dbReference type="EMBL" id="MFC1431025.1"/>
    </source>
</evidence>
<comment type="caution">
    <text evidence="2">The sequence shown here is derived from an EMBL/GenBank/DDBJ whole genome shotgun (WGS) entry which is preliminary data.</text>
</comment>
<feature type="region of interest" description="Disordered" evidence="1">
    <location>
        <begin position="1"/>
        <end position="21"/>
    </location>
</feature>
<reference evidence="2 3" key="1">
    <citation type="submission" date="2024-09" db="EMBL/GenBank/DDBJ databases">
        <authorList>
            <person name="Lee S.D."/>
        </authorList>
    </citation>
    <scope>NUCLEOTIDE SEQUENCE [LARGE SCALE GENOMIC DNA]</scope>
    <source>
        <strain evidence="2 3">N1-3</strain>
    </source>
</reference>